<organism evidence="1 2">
    <name type="scientific">Christiangramia antarctica</name>
    <dbReference type="NCBI Taxonomy" id="2058158"/>
    <lineage>
        <taxon>Bacteria</taxon>
        <taxon>Pseudomonadati</taxon>
        <taxon>Bacteroidota</taxon>
        <taxon>Flavobacteriia</taxon>
        <taxon>Flavobacteriales</taxon>
        <taxon>Flavobacteriaceae</taxon>
        <taxon>Christiangramia</taxon>
    </lineage>
</organism>
<evidence type="ECO:0000313" key="2">
    <source>
        <dbReference type="Proteomes" id="UP001597438"/>
    </source>
</evidence>
<name>A0ABW5WYZ2_9FLAO</name>
<gene>
    <name evidence="1" type="ORF">ACFSYS_00515</name>
</gene>
<keyword evidence="2" id="KW-1185">Reference proteome</keyword>
<dbReference type="Pfam" id="PF14059">
    <property type="entry name" value="DUF4251"/>
    <property type="match status" value="1"/>
</dbReference>
<dbReference type="Gene3D" id="2.40.128.410">
    <property type="match status" value="1"/>
</dbReference>
<proteinExistence type="predicted"/>
<protein>
    <submittedName>
        <fullName evidence="1">DUF4251 domain-containing protein</fullName>
    </submittedName>
</protein>
<dbReference type="Proteomes" id="UP001597438">
    <property type="component" value="Unassembled WGS sequence"/>
</dbReference>
<sequence>MKKNKLKYFPFLLIAVCAIFILSCGTGKDKYSEAEYAKLRELIENESFEISHLWALPLRGGQVNLIGNPNYIRIYHDSVEVDLPYFGVRQMGGGYNSTAGFEYKGTRKNFEMKENQRNGGLVLKFETIQDSETVDYIVTLFPEGKANTQIISAHRDNISFQGTFDQYNRKD</sequence>
<evidence type="ECO:0000313" key="1">
    <source>
        <dbReference type="EMBL" id="MFD2831747.1"/>
    </source>
</evidence>
<dbReference type="EMBL" id="JBHUOJ010000001">
    <property type="protein sequence ID" value="MFD2831747.1"/>
    <property type="molecule type" value="Genomic_DNA"/>
</dbReference>
<accession>A0ABW5WYZ2</accession>
<comment type="caution">
    <text evidence="1">The sequence shown here is derived from an EMBL/GenBank/DDBJ whole genome shotgun (WGS) entry which is preliminary data.</text>
</comment>
<dbReference type="InterPro" id="IPR025347">
    <property type="entry name" value="DUF4251"/>
</dbReference>
<reference evidence="2" key="1">
    <citation type="journal article" date="2019" name="Int. J. Syst. Evol. Microbiol.">
        <title>The Global Catalogue of Microorganisms (GCM) 10K type strain sequencing project: providing services to taxonomists for standard genome sequencing and annotation.</title>
        <authorList>
            <consortium name="The Broad Institute Genomics Platform"/>
            <consortium name="The Broad Institute Genome Sequencing Center for Infectious Disease"/>
            <person name="Wu L."/>
            <person name="Ma J."/>
        </authorList>
    </citation>
    <scope>NUCLEOTIDE SEQUENCE [LARGE SCALE GENOMIC DNA]</scope>
    <source>
        <strain evidence="2">KCTC 52925</strain>
    </source>
</reference>
<dbReference type="PROSITE" id="PS51257">
    <property type="entry name" value="PROKAR_LIPOPROTEIN"/>
    <property type="match status" value="1"/>
</dbReference>
<dbReference type="RefSeq" id="WP_251741555.1">
    <property type="nucleotide sequence ID" value="NZ_JBHUOJ010000001.1"/>
</dbReference>